<dbReference type="InterPro" id="IPR012467">
    <property type="entry name" value="DUF1684"/>
</dbReference>
<dbReference type="PANTHER" id="PTHR41913:SF1">
    <property type="entry name" value="DUF1684 DOMAIN-CONTAINING PROTEIN"/>
    <property type="match status" value="1"/>
</dbReference>
<dbReference type="EMBL" id="WHZW01000001">
    <property type="protein sequence ID" value="NEG88489.1"/>
    <property type="molecule type" value="Genomic_DNA"/>
</dbReference>
<reference evidence="1 2" key="1">
    <citation type="submission" date="2019-10" db="EMBL/GenBank/DDBJ databases">
        <title>Bifidobacterium from non-human primates.</title>
        <authorList>
            <person name="Modesto M."/>
        </authorList>
    </citation>
    <scope>NUCLEOTIDE SEQUENCE [LARGE SCALE GENOMIC DNA]</scope>
    <source>
        <strain evidence="1 2">TRE17</strain>
    </source>
</reference>
<comment type="caution">
    <text evidence="1">The sequence shown here is derived from an EMBL/GenBank/DDBJ whole genome shotgun (WGS) entry which is preliminary data.</text>
</comment>
<gene>
    <name evidence="1" type="ORF">GFD25_00410</name>
</gene>
<keyword evidence="2" id="KW-1185">Reference proteome</keyword>
<sequence>MRHRTEERMTVVTTPEQYAAEWERWHAARVAELARPDGWLSITSITWLLPGANKTIEGFPGSFRATKDGVAYTPDASEPATVRATGETVDAAATFAPQVDGASVTLAAGGKLAEIINRSGSYAVRIRDPKSPGLLAFHGVDHFEPNPAWVVPARFERFEQPRREQVNSVLGTVTHNKQVVGLLHFAIDGQDLTLEAYDDGAESPTVIFTDATSGDETYGAGRFLYLADQLDRPDPVIDFNRAINPPCAFSEFCTCAVASPRNRLSVRVEAGEKNPHNH</sequence>
<dbReference type="AlphaFoldDB" id="A0A6N9Z1L2"/>
<protein>
    <submittedName>
        <fullName evidence="1">DUF1684 domain-containing protein</fullName>
    </submittedName>
</protein>
<accession>A0A6N9Z1L2</accession>
<dbReference type="PANTHER" id="PTHR41913">
    <property type="entry name" value="DUF1684 DOMAIN-CONTAINING PROTEIN"/>
    <property type="match status" value="1"/>
</dbReference>
<dbReference type="Pfam" id="PF07920">
    <property type="entry name" value="DUF1684"/>
    <property type="match status" value="1"/>
</dbReference>
<evidence type="ECO:0000313" key="2">
    <source>
        <dbReference type="Proteomes" id="UP000469194"/>
    </source>
</evidence>
<name>A0A6N9Z1L2_9BIFI</name>
<organism evidence="1 2">
    <name type="scientific">Bifidobacterium aerophilum</name>
    <dbReference type="NCBI Taxonomy" id="1798155"/>
    <lineage>
        <taxon>Bacteria</taxon>
        <taxon>Bacillati</taxon>
        <taxon>Actinomycetota</taxon>
        <taxon>Actinomycetes</taxon>
        <taxon>Bifidobacteriales</taxon>
        <taxon>Bifidobacteriaceae</taxon>
        <taxon>Bifidobacterium</taxon>
    </lineage>
</organism>
<evidence type="ECO:0000313" key="1">
    <source>
        <dbReference type="EMBL" id="NEG88489.1"/>
    </source>
</evidence>
<dbReference type="Proteomes" id="UP000469194">
    <property type="component" value="Unassembled WGS sequence"/>
</dbReference>
<proteinExistence type="predicted"/>